<name>A0ABU5HKT4_9BACE</name>
<evidence type="ECO:0000259" key="4">
    <source>
        <dbReference type="SMART" id="SM00990"/>
    </source>
</evidence>
<dbReference type="EMBL" id="JARZAK010000001">
    <property type="protein sequence ID" value="MDY7256502.1"/>
    <property type="molecule type" value="Genomic_DNA"/>
</dbReference>
<evidence type="ECO:0000313" key="6">
    <source>
        <dbReference type="Proteomes" id="UP001292913"/>
    </source>
</evidence>
<protein>
    <submittedName>
        <fullName evidence="5">VRR-NUC domain-containing protein</fullName>
    </submittedName>
</protein>
<dbReference type="InterPro" id="IPR011856">
    <property type="entry name" value="tRNA_endonuc-like_dom_sf"/>
</dbReference>
<dbReference type="Pfam" id="PF08774">
    <property type="entry name" value="VRR_NUC"/>
    <property type="match status" value="1"/>
</dbReference>
<keyword evidence="6" id="KW-1185">Reference proteome</keyword>
<accession>A0ABU5HKT4</accession>
<evidence type="ECO:0000256" key="2">
    <source>
        <dbReference type="ARBA" id="ARBA00022722"/>
    </source>
</evidence>
<keyword evidence="3" id="KW-0378">Hydrolase</keyword>
<dbReference type="RefSeq" id="WP_259022986.1">
    <property type="nucleotide sequence ID" value="NZ_JARZAK010000001.1"/>
</dbReference>
<evidence type="ECO:0000256" key="1">
    <source>
        <dbReference type="ARBA" id="ARBA00001946"/>
    </source>
</evidence>
<dbReference type="Proteomes" id="UP001292913">
    <property type="component" value="Unassembled WGS sequence"/>
</dbReference>
<keyword evidence="2" id="KW-0540">Nuclease</keyword>
<comment type="caution">
    <text evidence="5">The sequence shown here is derived from an EMBL/GenBank/DDBJ whole genome shotgun (WGS) entry which is preliminary data.</text>
</comment>
<evidence type="ECO:0000313" key="5">
    <source>
        <dbReference type="EMBL" id="MDY7256502.1"/>
    </source>
</evidence>
<reference evidence="5 6" key="1">
    <citation type="submission" date="2023-04" db="EMBL/GenBank/DDBJ databases">
        <title>Bacteroides pacosi sp. nov., isolated from the fecal material of an alpaca.</title>
        <authorList>
            <person name="Miller S."/>
            <person name="Hendry M."/>
            <person name="King J."/>
            <person name="Sankaranarayanan K."/>
            <person name="Lawson P.A."/>
        </authorList>
    </citation>
    <scope>NUCLEOTIDE SEQUENCE [LARGE SCALE GENOMIC DNA]</scope>
    <source>
        <strain evidence="5 6">A2-P53</strain>
    </source>
</reference>
<dbReference type="Gene3D" id="3.40.1350.10">
    <property type="match status" value="1"/>
</dbReference>
<gene>
    <name evidence="5" type="ORF">QHG74_02045</name>
</gene>
<proteinExistence type="predicted"/>
<dbReference type="InterPro" id="IPR014883">
    <property type="entry name" value="VRR_NUC"/>
</dbReference>
<evidence type="ECO:0000256" key="3">
    <source>
        <dbReference type="ARBA" id="ARBA00022801"/>
    </source>
</evidence>
<comment type="cofactor">
    <cofactor evidence="1">
        <name>Mg(2+)</name>
        <dbReference type="ChEBI" id="CHEBI:18420"/>
    </cofactor>
</comment>
<feature type="domain" description="VRR-NUC" evidence="4">
    <location>
        <begin position="1"/>
        <end position="81"/>
    </location>
</feature>
<organism evidence="5 6">
    <name type="scientific">Bacteroides vicugnae</name>
    <dbReference type="NCBI Taxonomy" id="3037989"/>
    <lineage>
        <taxon>Bacteria</taxon>
        <taxon>Pseudomonadati</taxon>
        <taxon>Bacteroidota</taxon>
        <taxon>Bacteroidia</taxon>
        <taxon>Bacteroidales</taxon>
        <taxon>Bacteroidaceae</taxon>
        <taxon>Bacteroides</taxon>
    </lineage>
</organism>
<dbReference type="SMART" id="SM00990">
    <property type="entry name" value="VRR_NUC"/>
    <property type="match status" value="1"/>
</dbReference>
<sequence>MNEKLIERKLRESVKKLGGLALKFSSPYHRGMPDRIVLMPGNRIAFAELKTIGKKPTELQKKAIAELRAMGFKAEVIDSQEGLNKFLEEISC</sequence>